<keyword evidence="3" id="KW-1185">Reference proteome</keyword>
<reference evidence="3" key="1">
    <citation type="submission" date="2017-01" db="EMBL/GenBank/DDBJ databases">
        <authorList>
            <person name="Wang Y."/>
            <person name="White M."/>
            <person name="Kvist S."/>
            <person name="Moncalvo J.-M."/>
        </authorList>
    </citation>
    <scope>NUCLEOTIDE SEQUENCE [LARGE SCALE GENOMIC DNA]</scope>
    <source>
        <strain evidence="3">COL-18-3</strain>
    </source>
</reference>
<comment type="caution">
    <text evidence="2">The sequence shown here is derived from an EMBL/GenBank/DDBJ whole genome shotgun (WGS) entry which is preliminary data.</text>
</comment>
<dbReference type="Proteomes" id="UP000188320">
    <property type="component" value="Unassembled WGS sequence"/>
</dbReference>
<name>A0A1R1PPD9_ZANCU</name>
<gene>
    <name evidence="2" type="ORF">AX774_g3732</name>
</gene>
<evidence type="ECO:0000313" key="3">
    <source>
        <dbReference type="Proteomes" id="UP000188320"/>
    </source>
</evidence>
<protein>
    <submittedName>
        <fullName evidence="2">Uncharacterized protein</fullName>
    </submittedName>
</protein>
<evidence type="ECO:0000313" key="2">
    <source>
        <dbReference type="EMBL" id="OMH82763.1"/>
    </source>
</evidence>
<feature type="compositionally biased region" description="Polar residues" evidence="1">
    <location>
        <begin position="64"/>
        <end position="77"/>
    </location>
</feature>
<feature type="region of interest" description="Disordered" evidence="1">
    <location>
        <begin position="53"/>
        <end position="89"/>
    </location>
</feature>
<evidence type="ECO:0000256" key="1">
    <source>
        <dbReference type="SAM" id="MobiDB-lite"/>
    </source>
</evidence>
<dbReference type="EMBL" id="LSSK01000601">
    <property type="protein sequence ID" value="OMH82763.1"/>
    <property type="molecule type" value="Genomic_DNA"/>
</dbReference>
<organism evidence="2 3">
    <name type="scientific">Zancudomyces culisetae</name>
    <name type="common">Gut fungus</name>
    <name type="synonym">Smittium culisetae</name>
    <dbReference type="NCBI Taxonomy" id="1213189"/>
    <lineage>
        <taxon>Eukaryota</taxon>
        <taxon>Fungi</taxon>
        <taxon>Fungi incertae sedis</taxon>
        <taxon>Zoopagomycota</taxon>
        <taxon>Kickxellomycotina</taxon>
        <taxon>Harpellomycetes</taxon>
        <taxon>Harpellales</taxon>
        <taxon>Legeriomycetaceae</taxon>
        <taxon>Zancudomyces</taxon>
    </lineage>
</organism>
<sequence>MPGIEKFNGDPGKFHDFLSTIENQFWARSDIFGTDHGEDESAGKNVGLYAANVRKRKRAPEPPTSSKFPLGSRQNNKGAPAAKPGRQGRRLAFEHAVEIRSLVQIVTANNVKSYYP</sequence>
<accession>A0A1R1PPD9</accession>
<dbReference type="AlphaFoldDB" id="A0A1R1PPD9"/>
<proteinExistence type="predicted"/>